<evidence type="ECO:0000256" key="8">
    <source>
        <dbReference type="SAM" id="Phobius"/>
    </source>
</evidence>
<name>A0ABR3A4C0_9AGAR</name>
<evidence type="ECO:0000256" key="4">
    <source>
        <dbReference type="ARBA" id="ARBA00022982"/>
    </source>
</evidence>
<comment type="subcellular location">
    <subcellularLocation>
        <location evidence="1">Membrane</location>
    </subcellularLocation>
</comment>
<dbReference type="SUPFAM" id="SSF49344">
    <property type="entry name" value="CBD9-like"/>
    <property type="match status" value="1"/>
</dbReference>
<dbReference type="Pfam" id="PF03188">
    <property type="entry name" value="Cytochrom_B561"/>
    <property type="match status" value="1"/>
</dbReference>
<feature type="transmembrane region" description="Helical" evidence="8">
    <location>
        <begin position="247"/>
        <end position="265"/>
    </location>
</feature>
<keyword evidence="4" id="KW-0249">Electron transport</keyword>
<evidence type="ECO:0000259" key="9">
    <source>
        <dbReference type="PROSITE" id="PS50939"/>
    </source>
</evidence>
<feature type="transmembrane region" description="Helical" evidence="8">
    <location>
        <begin position="177"/>
        <end position="196"/>
    </location>
</feature>
<dbReference type="EMBL" id="JBBXMP010000026">
    <property type="protein sequence ID" value="KAL0067392.1"/>
    <property type="molecule type" value="Genomic_DNA"/>
</dbReference>
<evidence type="ECO:0000256" key="5">
    <source>
        <dbReference type="ARBA" id="ARBA00022989"/>
    </source>
</evidence>
<keyword evidence="3 8" id="KW-0812">Transmembrane</keyword>
<feature type="transmembrane region" description="Helical" evidence="8">
    <location>
        <begin position="140"/>
        <end position="165"/>
    </location>
</feature>
<dbReference type="SMART" id="SM00665">
    <property type="entry name" value="B561"/>
    <property type="match status" value="1"/>
</dbReference>
<organism evidence="10 11">
    <name type="scientific">Marasmius tenuissimus</name>
    <dbReference type="NCBI Taxonomy" id="585030"/>
    <lineage>
        <taxon>Eukaryota</taxon>
        <taxon>Fungi</taxon>
        <taxon>Dikarya</taxon>
        <taxon>Basidiomycota</taxon>
        <taxon>Agaricomycotina</taxon>
        <taxon>Agaricomycetes</taxon>
        <taxon>Agaricomycetidae</taxon>
        <taxon>Agaricales</taxon>
        <taxon>Marasmiineae</taxon>
        <taxon>Marasmiaceae</taxon>
        <taxon>Marasmius</taxon>
    </lineage>
</organism>
<dbReference type="Proteomes" id="UP001437256">
    <property type="component" value="Unassembled WGS sequence"/>
</dbReference>
<proteinExistence type="predicted"/>
<dbReference type="Gene3D" id="2.60.40.1210">
    <property type="entry name" value="Cellobiose dehydrogenase, cytochrome domain"/>
    <property type="match status" value="1"/>
</dbReference>
<keyword evidence="10" id="KW-0489">Methyltransferase</keyword>
<dbReference type="PROSITE" id="PS50939">
    <property type="entry name" value="CYTOCHROME_B561"/>
    <property type="match status" value="1"/>
</dbReference>
<evidence type="ECO:0000256" key="3">
    <source>
        <dbReference type="ARBA" id="ARBA00022692"/>
    </source>
</evidence>
<protein>
    <submittedName>
        <fullName evidence="10">AdoMet-homocysteine methyltransferase</fullName>
        <ecNumber evidence="10">2.1.1.10</ecNumber>
    </submittedName>
</protein>
<feature type="transmembrane region" description="Helical" evidence="8">
    <location>
        <begin position="216"/>
        <end position="235"/>
    </location>
</feature>
<keyword evidence="10" id="KW-0808">Transferase</keyword>
<accession>A0ABR3A4C0</accession>
<dbReference type="InterPro" id="IPR015920">
    <property type="entry name" value="Cellobiose_DH-like_cyt"/>
</dbReference>
<dbReference type="GO" id="GO:0008168">
    <property type="term" value="F:methyltransferase activity"/>
    <property type="evidence" value="ECO:0007669"/>
    <property type="project" value="UniProtKB-KW"/>
</dbReference>
<keyword evidence="6 8" id="KW-0472">Membrane</keyword>
<dbReference type="CDD" id="cd08760">
    <property type="entry name" value="Cyt_b561_FRRS1_like"/>
    <property type="match status" value="1"/>
</dbReference>
<dbReference type="EC" id="2.1.1.10" evidence="10"/>
<gene>
    <name evidence="10" type="primary">SAM4</name>
    <name evidence="10" type="ORF">AAF712_005621</name>
</gene>
<evidence type="ECO:0000256" key="7">
    <source>
        <dbReference type="SAM" id="MobiDB-lite"/>
    </source>
</evidence>
<comment type="caution">
    <text evidence="10">The sequence shown here is derived from an EMBL/GenBank/DDBJ whole genome shotgun (WGS) entry which is preliminary data.</text>
</comment>
<evidence type="ECO:0000313" key="10">
    <source>
        <dbReference type="EMBL" id="KAL0067392.1"/>
    </source>
</evidence>
<sequence length="339" mass="36959">MVIMWANSDGSFTVSQRQASGYREPEVVDNPPRVATVATAASSSSGEIKYAFTLPHDGQTTQNLVWAFGDTNPGTSDPKARLQQHSAMGRMHLDLSKSGNSGTPSGGGNSGSGENPGSGGQNPPDDIPDDIPLLPYQRLIVAHAIFCTVGFLLFLPAGALLARYLRTFSSVWFKGHWIIQWLLAGSSIVIGVALGIQSVVKAGAMHLDDTHKKWGIALFVLYIVQCLLGAFIHFIKPAKPVGRPIQNYAHAVVGLLTIGIALYQVRTGYKYEWPATTGRGDLGKGVDIVWYAWVVLLPVLYAAGLAFLPKQFRQEKEQRYNTARMSLDRNRYSDEADRD</sequence>
<keyword evidence="5 8" id="KW-1133">Transmembrane helix</keyword>
<feature type="transmembrane region" description="Helical" evidence="8">
    <location>
        <begin position="288"/>
        <end position="308"/>
    </location>
</feature>
<dbReference type="PANTHER" id="PTHR47797:SF3">
    <property type="entry name" value="CYTOCHROME B561 DOMAIN-CONTAINING PROTEIN"/>
    <property type="match status" value="1"/>
</dbReference>
<evidence type="ECO:0000256" key="6">
    <source>
        <dbReference type="ARBA" id="ARBA00023136"/>
    </source>
</evidence>
<evidence type="ECO:0000256" key="1">
    <source>
        <dbReference type="ARBA" id="ARBA00004370"/>
    </source>
</evidence>
<dbReference type="InterPro" id="IPR006593">
    <property type="entry name" value="Cyt_b561/ferric_Rdtase_TM"/>
</dbReference>
<reference evidence="10 11" key="1">
    <citation type="submission" date="2024-05" db="EMBL/GenBank/DDBJ databases">
        <title>A draft genome resource for the thread blight pathogen Marasmius tenuissimus strain MS-2.</title>
        <authorList>
            <person name="Yulfo-Soto G.E."/>
            <person name="Baruah I.K."/>
            <person name="Amoako-Attah I."/>
            <person name="Bukari Y."/>
            <person name="Meinhardt L.W."/>
            <person name="Bailey B.A."/>
            <person name="Cohen S.P."/>
        </authorList>
    </citation>
    <scope>NUCLEOTIDE SEQUENCE [LARGE SCALE GENOMIC DNA]</scope>
    <source>
        <strain evidence="10 11">MS-2</strain>
    </source>
</reference>
<dbReference type="Gene3D" id="1.20.120.1770">
    <property type="match status" value="1"/>
</dbReference>
<keyword evidence="11" id="KW-1185">Reference proteome</keyword>
<dbReference type="GO" id="GO:0032259">
    <property type="term" value="P:methylation"/>
    <property type="evidence" value="ECO:0007669"/>
    <property type="project" value="UniProtKB-KW"/>
</dbReference>
<feature type="domain" description="Cytochrome b561" evidence="9">
    <location>
        <begin position="84"/>
        <end position="305"/>
    </location>
</feature>
<dbReference type="PANTHER" id="PTHR47797">
    <property type="entry name" value="DEHYDROGENASE, PUTATIVE (AFU_ORTHOLOGUE AFUA_8G05805)-RELATED"/>
    <property type="match status" value="1"/>
</dbReference>
<keyword evidence="2" id="KW-0813">Transport</keyword>
<feature type="region of interest" description="Disordered" evidence="7">
    <location>
        <begin position="93"/>
        <end position="127"/>
    </location>
</feature>
<feature type="compositionally biased region" description="Gly residues" evidence="7">
    <location>
        <begin position="104"/>
        <end position="120"/>
    </location>
</feature>
<evidence type="ECO:0000256" key="2">
    <source>
        <dbReference type="ARBA" id="ARBA00022448"/>
    </source>
</evidence>
<evidence type="ECO:0000313" key="11">
    <source>
        <dbReference type="Proteomes" id="UP001437256"/>
    </source>
</evidence>
<dbReference type="Pfam" id="PF16010">
    <property type="entry name" value="CDH-cyt"/>
    <property type="match status" value="1"/>
</dbReference>